<evidence type="ECO:0000313" key="3">
    <source>
        <dbReference type="Proteomes" id="UP000789572"/>
    </source>
</evidence>
<dbReference type="InterPro" id="IPR027417">
    <property type="entry name" value="P-loop_NTPase"/>
</dbReference>
<dbReference type="InterPro" id="IPR003439">
    <property type="entry name" value="ABC_transporter-like_ATP-bd"/>
</dbReference>
<reference evidence="2" key="1">
    <citation type="submission" date="2021-06" db="EMBL/GenBank/DDBJ databases">
        <authorList>
            <person name="Kallberg Y."/>
            <person name="Tangrot J."/>
            <person name="Rosling A."/>
        </authorList>
    </citation>
    <scope>NUCLEOTIDE SEQUENCE</scope>
    <source>
        <strain evidence="2">IA702</strain>
    </source>
</reference>
<evidence type="ECO:0000313" key="2">
    <source>
        <dbReference type="EMBL" id="CAG8501665.1"/>
    </source>
</evidence>
<organism evidence="2 3">
    <name type="scientific">Paraglomus occultum</name>
    <dbReference type="NCBI Taxonomy" id="144539"/>
    <lineage>
        <taxon>Eukaryota</taxon>
        <taxon>Fungi</taxon>
        <taxon>Fungi incertae sedis</taxon>
        <taxon>Mucoromycota</taxon>
        <taxon>Glomeromycotina</taxon>
        <taxon>Glomeromycetes</taxon>
        <taxon>Paraglomerales</taxon>
        <taxon>Paraglomeraceae</taxon>
        <taxon>Paraglomus</taxon>
    </lineage>
</organism>
<evidence type="ECO:0000259" key="1">
    <source>
        <dbReference type="Pfam" id="PF00005"/>
    </source>
</evidence>
<sequence length="93" mass="10385">MPLLKNVSFTIPSVAIVGPSGGGKSTILHLLFRFFDVQGGHILDIVLFSDTVKYNVKYGKFHATDRQVARAAQIHDKISDFLMAMIPRLEREV</sequence>
<dbReference type="EMBL" id="CAJVPJ010000251">
    <property type="protein sequence ID" value="CAG8501665.1"/>
    <property type="molecule type" value="Genomic_DNA"/>
</dbReference>
<dbReference type="GO" id="GO:0042626">
    <property type="term" value="F:ATPase-coupled transmembrane transporter activity"/>
    <property type="evidence" value="ECO:0007669"/>
    <property type="project" value="TreeGrafter"/>
</dbReference>
<dbReference type="Gene3D" id="3.40.50.300">
    <property type="entry name" value="P-loop containing nucleotide triphosphate hydrolases"/>
    <property type="match status" value="1"/>
</dbReference>
<proteinExistence type="predicted"/>
<feature type="domain" description="ABC transporter" evidence="1">
    <location>
        <begin position="4"/>
        <end position="43"/>
    </location>
</feature>
<gene>
    <name evidence="2" type="ORF">POCULU_LOCUS2605</name>
</gene>
<name>A0A9N8ZNA6_9GLOM</name>
<dbReference type="PANTHER" id="PTHR24221">
    <property type="entry name" value="ATP-BINDING CASSETTE SUB-FAMILY B"/>
    <property type="match status" value="1"/>
</dbReference>
<dbReference type="Pfam" id="PF00005">
    <property type="entry name" value="ABC_tran"/>
    <property type="match status" value="1"/>
</dbReference>
<comment type="caution">
    <text evidence="2">The sequence shown here is derived from an EMBL/GenBank/DDBJ whole genome shotgun (WGS) entry which is preliminary data.</text>
</comment>
<accession>A0A9N8ZNA6</accession>
<dbReference type="Proteomes" id="UP000789572">
    <property type="component" value="Unassembled WGS sequence"/>
</dbReference>
<keyword evidence="3" id="KW-1185">Reference proteome</keyword>
<dbReference type="OrthoDB" id="6500128at2759"/>
<dbReference type="AlphaFoldDB" id="A0A9N8ZNA6"/>
<dbReference type="GO" id="GO:0016887">
    <property type="term" value="F:ATP hydrolysis activity"/>
    <property type="evidence" value="ECO:0007669"/>
    <property type="project" value="InterPro"/>
</dbReference>
<protein>
    <submittedName>
        <fullName evidence="2">7052_t:CDS:1</fullName>
    </submittedName>
</protein>
<dbReference type="InterPro" id="IPR039421">
    <property type="entry name" value="Type_1_exporter"/>
</dbReference>
<dbReference type="SUPFAM" id="SSF52540">
    <property type="entry name" value="P-loop containing nucleoside triphosphate hydrolases"/>
    <property type="match status" value="1"/>
</dbReference>
<dbReference type="GO" id="GO:0016020">
    <property type="term" value="C:membrane"/>
    <property type="evidence" value="ECO:0007669"/>
    <property type="project" value="TreeGrafter"/>
</dbReference>
<dbReference type="GO" id="GO:0005524">
    <property type="term" value="F:ATP binding"/>
    <property type="evidence" value="ECO:0007669"/>
    <property type="project" value="InterPro"/>
</dbReference>
<dbReference type="PANTHER" id="PTHR24221:SF654">
    <property type="entry name" value="ATP-BINDING CASSETTE SUB-FAMILY B MEMBER 6"/>
    <property type="match status" value="1"/>
</dbReference>